<evidence type="ECO:0000256" key="9">
    <source>
        <dbReference type="RuleBase" id="RU000434"/>
    </source>
</evidence>
<dbReference type="InterPro" id="IPR007644">
    <property type="entry name" value="RNA_pol_bsu_protrusion"/>
</dbReference>
<feature type="domain" description="RNA polymerase beta subunit protrusion" evidence="15">
    <location>
        <begin position="84"/>
        <end position="480"/>
    </location>
</feature>
<feature type="region of interest" description="Disordered" evidence="11">
    <location>
        <begin position="1"/>
        <end position="61"/>
    </location>
</feature>
<dbReference type="InterPro" id="IPR037033">
    <property type="entry name" value="DNA-dir_RNAP_su2_hyb_sf"/>
</dbReference>
<reference evidence="19 20" key="1">
    <citation type="submission" date="2021-07" db="EMBL/GenBank/DDBJ databases">
        <title>The Aristolochia fimbriata genome: insights into angiosperm evolution, floral development and chemical biosynthesis.</title>
        <authorList>
            <person name="Jiao Y."/>
        </authorList>
    </citation>
    <scope>NUCLEOTIDE SEQUENCE [LARGE SCALE GENOMIC DNA]</scope>
    <source>
        <strain evidence="19">IBCAS-2021</strain>
        <tissue evidence="19">Leaf</tissue>
    </source>
</reference>
<dbReference type="InterPro" id="IPR014724">
    <property type="entry name" value="RNA_pol_RPB2_OB-fold"/>
</dbReference>
<gene>
    <name evidence="19" type="ORF">H6P81_007649</name>
</gene>
<dbReference type="FunFam" id="3.90.1100.10:FF:000015">
    <property type="entry name" value="DNA-directed RNA polymerase subunit beta"/>
    <property type="match status" value="1"/>
</dbReference>
<dbReference type="EMBL" id="JAINDJ010000003">
    <property type="protein sequence ID" value="KAG9454745.1"/>
    <property type="molecule type" value="Genomic_DNA"/>
</dbReference>
<dbReference type="Pfam" id="PF04566">
    <property type="entry name" value="RNA_pol_Rpb2_4"/>
    <property type="match status" value="1"/>
</dbReference>
<dbReference type="Gene3D" id="3.90.1800.10">
    <property type="entry name" value="RNA polymerase alpha subunit dimerisation domain"/>
    <property type="match status" value="1"/>
</dbReference>
<evidence type="ECO:0000259" key="18">
    <source>
        <dbReference type="Pfam" id="PF04567"/>
    </source>
</evidence>
<comment type="caution">
    <text evidence="19">The sequence shown here is derived from an EMBL/GenBank/DDBJ whole genome shotgun (WGS) entry which is preliminary data.</text>
</comment>
<dbReference type="InterPro" id="IPR007647">
    <property type="entry name" value="RNA_pol_Rpb2_5"/>
</dbReference>
<evidence type="ECO:0000256" key="8">
    <source>
        <dbReference type="ARBA" id="ARBA00048552"/>
    </source>
</evidence>
<dbReference type="FunFam" id="3.90.1800.10:FF:000006">
    <property type="entry name" value="DNA-directed RNA polymerase subunit beta"/>
    <property type="match status" value="1"/>
</dbReference>
<evidence type="ECO:0000256" key="4">
    <source>
        <dbReference type="ARBA" id="ARBA00022695"/>
    </source>
</evidence>
<evidence type="ECO:0000256" key="2">
    <source>
        <dbReference type="ARBA" id="ARBA00022478"/>
    </source>
</evidence>
<dbReference type="PANTHER" id="PTHR20856">
    <property type="entry name" value="DNA-DIRECTED RNA POLYMERASE I SUBUNIT 2"/>
    <property type="match status" value="1"/>
</dbReference>
<dbReference type="InterPro" id="IPR007121">
    <property type="entry name" value="RNA_pol_bsu_CS"/>
</dbReference>
<dbReference type="InterPro" id="IPR007120">
    <property type="entry name" value="DNA-dir_RNAP_su2_dom"/>
</dbReference>
<comment type="similarity">
    <text evidence="1 9">Belongs to the RNA polymerase beta chain family.</text>
</comment>
<dbReference type="Pfam" id="PF04560">
    <property type="entry name" value="RNA_pol_Rpb2_7"/>
    <property type="match status" value="1"/>
</dbReference>
<evidence type="ECO:0000256" key="1">
    <source>
        <dbReference type="ARBA" id="ARBA00006835"/>
    </source>
</evidence>
<feature type="compositionally biased region" description="Low complexity" evidence="11">
    <location>
        <begin position="1"/>
        <end position="40"/>
    </location>
</feature>
<dbReference type="EC" id="2.7.7.6" evidence="10"/>
<keyword evidence="6" id="KW-0862">Zinc</keyword>
<dbReference type="GO" id="GO:0000428">
    <property type="term" value="C:DNA-directed RNA polymerase complex"/>
    <property type="evidence" value="ECO:0007669"/>
    <property type="project" value="UniProtKB-KW"/>
</dbReference>
<feature type="domain" description="RNA polymerase Rpb2" evidence="18">
    <location>
        <begin position="696"/>
        <end position="743"/>
    </location>
</feature>
<evidence type="ECO:0000256" key="7">
    <source>
        <dbReference type="ARBA" id="ARBA00023163"/>
    </source>
</evidence>
<keyword evidence="7 10" id="KW-0804">Transcription</keyword>
<dbReference type="Gene3D" id="3.90.1100.10">
    <property type="match status" value="2"/>
</dbReference>
<dbReference type="Pfam" id="PF04565">
    <property type="entry name" value="RNA_pol_Rpb2_3"/>
    <property type="match status" value="1"/>
</dbReference>
<dbReference type="SUPFAM" id="SSF64484">
    <property type="entry name" value="beta and beta-prime subunits of DNA dependent RNA-polymerase"/>
    <property type="match status" value="1"/>
</dbReference>
<dbReference type="CDD" id="cd00653">
    <property type="entry name" value="RNA_pol_B_RPB2"/>
    <property type="match status" value="1"/>
</dbReference>
<dbReference type="InterPro" id="IPR007641">
    <property type="entry name" value="RNA_pol_Rpb2_7"/>
</dbReference>
<evidence type="ECO:0000259" key="13">
    <source>
        <dbReference type="Pfam" id="PF04560"/>
    </source>
</evidence>
<dbReference type="Gene3D" id="2.40.50.150">
    <property type="match status" value="1"/>
</dbReference>
<keyword evidence="3 10" id="KW-0808">Transferase</keyword>
<feature type="domain" description="RNA polymerase Rpb2" evidence="16">
    <location>
        <begin position="524"/>
        <end position="583"/>
    </location>
</feature>
<dbReference type="GO" id="GO:0046872">
    <property type="term" value="F:metal ion binding"/>
    <property type="evidence" value="ECO:0007669"/>
    <property type="project" value="UniProtKB-KW"/>
</dbReference>
<feature type="domain" description="RNA polymerase Rpb2" evidence="13">
    <location>
        <begin position="1133"/>
        <end position="1230"/>
    </location>
</feature>
<dbReference type="Gene3D" id="2.40.270.10">
    <property type="entry name" value="DNA-directed RNA polymerase, subunit 2, domain 6"/>
    <property type="match status" value="1"/>
</dbReference>
<evidence type="ECO:0000259" key="16">
    <source>
        <dbReference type="Pfam" id="PF04565"/>
    </source>
</evidence>
<evidence type="ECO:0000259" key="12">
    <source>
        <dbReference type="Pfam" id="PF00562"/>
    </source>
</evidence>
<keyword evidence="2 10" id="KW-0240">DNA-directed RNA polymerase</keyword>
<comment type="function">
    <text evidence="10">DNA-dependent RNA polymerase catalyzes the transcription of DNA into RNA using the four ribonucleoside triphosphates as substrates.</text>
</comment>
<dbReference type="Gene3D" id="3.90.1110.10">
    <property type="entry name" value="RNA polymerase Rpb2, domain 2"/>
    <property type="match status" value="1"/>
</dbReference>
<dbReference type="Pfam" id="PF04567">
    <property type="entry name" value="RNA_pol_Rpb2_5"/>
    <property type="match status" value="1"/>
</dbReference>
<organism evidence="19 20">
    <name type="scientific">Aristolochia fimbriata</name>
    <name type="common">White veined hardy Dutchman's pipe vine</name>
    <dbReference type="NCBI Taxonomy" id="158543"/>
    <lineage>
        <taxon>Eukaryota</taxon>
        <taxon>Viridiplantae</taxon>
        <taxon>Streptophyta</taxon>
        <taxon>Embryophyta</taxon>
        <taxon>Tracheophyta</taxon>
        <taxon>Spermatophyta</taxon>
        <taxon>Magnoliopsida</taxon>
        <taxon>Magnoliidae</taxon>
        <taxon>Piperales</taxon>
        <taxon>Aristolochiaceae</taxon>
        <taxon>Aristolochia</taxon>
    </lineage>
</organism>
<evidence type="ECO:0000259" key="15">
    <source>
        <dbReference type="Pfam" id="PF04563"/>
    </source>
</evidence>
<dbReference type="PROSITE" id="PS01166">
    <property type="entry name" value="RNA_POL_BETA"/>
    <property type="match status" value="1"/>
</dbReference>
<feature type="domain" description="RNA polymerase Rpb2" evidence="14">
    <location>
        <begin position="324"/>
        <end position="447"/>
    </location>
</feature>
<comment type="catalytic activity">
    <reaction evidence="8 10">
        <text>RNA(n) + a ribonucleoside 5'-triphosphate = RNA(n+1) + diphosphate</text>
        <dbReference type="Rhea" id="RHEA:21248"/>
        <dbReference type="Rhea" id="RHEA-COMP:14527"/>
        <dbReference type="Rhea" id="RHEA-COMP:17342"/>
        <dbReference type="ChEBI" id="CHEBI:33019"/>
        <dbReference type="ChEBI" id="CHEBI:61557"/>
        <dbReference type="ChEBI" id="CHEBI:140395"/>
        <dbReference type="EC" id="2.7.7.6"/>
    </reaction>
</comment>
<keyword evidence="20" id="KW-1185">Reference proteome</keyword>
<sequence length="1234" mass="138822">MEADSLSSSVASPASGTSSASSSNNYGKSSDKNVSSNKNVGDSSLPLYFEEDTSSDDEDYGRLDEDFLGRTCKEAFKCFFEEYGLITHQLRSYNDFIRNGLQKVFDSVGEITVEPTFDPSLGLDGDRKYASITFGKVKIEKPALWIDKKPNDSELKTGIRAEKEEHMKLLPRHARLMNATYSGRLKVDVKWQVYTLHSVTSDKFKTGKESYIDRKVLNEGNNEVMFGSLPVMVKSDLCWLSEEDKNECQFDHGGYFVIKGAEKVFIAQEERCTKRLWVVNNPSWTVSYISEFRRGRVYMKLEKLKPDGLSDRKTITVWFMGITFPIWILFFALGAASDKEVCQMIDVDIEDTSIANILLSTIEDADDKFVGFRKGKNALEYLAELKKNLKYPPQESIEACIENHLFPQLATQQKALFLGYMVKCLLLSVFGRRKCDNRDDYRNKRLELAGELLSRELWGHVQHTQRRMARYMQKDLSAKGFLKPIQSYIDASIVTNGLVRAFSTGTWSHSYKRLEKSTGVVATLRRTNPLQTLADLRKTCQQVLYKGMTGDSRFPNPSFWGKVCFVSTSDGENCGLVKNLAVTGVVTGNSREPSIEQLTSCGMERLDLVSHSSLNGQVKVFVNGVWVGLCTDACSFVYKLRSMRRRKLIHSMVEVKRDQSQAEVRIFTDAGRIVRPLLVVKNIKKLKSFKIGIFSFQSLLDDGIIEFIGCEEEEDCQTAWGIKYLLKKDASQPSMKYSHCELDLSFLLGLSCGIIPFANHNAARRVLYQSEKHSQQAIGFSTTNPNFRIDTNSHQLFYPQRPLCQNVIAECLGKPKYSKGFNDQIPKPEIYNGQNAIVAVNVHLGYNQEDSLIMNSASVQRGLFRTEHIRSYKAEVDNPEIYETRRLKMKDPVKFCKVQSKLGSVANLDDDGFPHIGAKLQSGEIVIGKAAESGADHSVKLRHTEKGVVQKVVLSANDDGKNYAVVSLRQVRSPCLGDKFSSMHGQKGVVGLLESQENFPFTAQGIVPDIVINPHAFPTRQTPGQLLESALGKGIAAFSKGITCGKPVKYATPFTAASVEDITEQLQRAGFYRWGSERVYNGRTGEMMPCLIFMGPTFYQRLVHMSEDKVKFRNSGPVHPLTRQPVADRKRFGGVKFGEMERDCLLAHGAAANLHERLFRLSDYSHMYVCQKCERAASVILRPSSGGRKVRGPYCRFCESAENILKVEVPYGAKLLTHELFAMGISLKFKVEEC</sequence>
<evidence type="ECO:0000313" key="20">
    <source>
        <dbReference type="Proteomes" id="UP000825729"/>
    </source>
</evidence>
<keyword evidence="4 10" id="KW-0548">Nucleotidyltransferase</keyword>
<dbReference type="AlphaFoldDB" id="A0AAV7F0U4"/>
<accession>A0AAV7F0U4</accession>
<dbReference type="Proteomes" id="UP000825729">
    <property type="component" value="Unassembled WGS sequence"/>
</dbReference>
<evidence type="ECO:0000256" key="3">
    <source>
        <dbReference type="ARBA" id="ARBA00022679"/>
    </source>
</evidence>
<evidence type="ECO:0000256" key="5">
    <source>
        <dbReference type="ARBA" id="ARBA00022723"/>
    </source>
</evidence>
<feature type="domain" description="DNA-directed RNA polymerase subunit 2 hybrid-binding" evidence="12">
    <location>
        <begin position="752"/>
        <end position="1131"/>
    </location>
</feature>
<dbReference type="InterPro" id="IPR007642">
    <property type="entry name" value="RNA_pol_Rpb2_2"/>
</dbReference>
<dbReference type="InterPro" id="IPR007645">
    <property type="entry name" value="RNA_pol_Rpb2_3"/>
</dbReference>
<dbReference type="Pfam" id="PF00562">
    <property type="entry name" value="RNA_pol_Rpb2_6"/>
    <property type="match status" value="1"/>
</dbReference>
<protein>
    <recommendedName>
        <fullName evidence="10">DNA-directed RNA polymerase subunit beta</fullName>
        <ecNumber evidence="10">2.7.7.6</ecNumber>
    </recommendedName>
</protein>
<dbReference type="Pfam" id="PF04561">
    <property type="entry name" value="RNA_pol_Rpb2_2"/>
    <property type="match status" value="1"/>
</dbReference>
<dbReference type="InterPro" id="IPR037034">
    <property type="entry name" value="RNA_pol_Rpb2_2_sf"/>
</dbReference>
<dbReference type="FunFam" id="2.40.50.150:FF:000005">
    <property type="entry name" value="DNA-directed RNA polymerase subunit beta"/>
    <property type="match status" value="1"/>
</dbReference>
<proteinExistence type="inferred from homology"/>
<dbReference type="GO" id="GO:0003899">
    <property type="term" value="F:DNA-directed RNA polymerase activity"/>
    <property type="evidence" value="ECO:0007669"/>
    <property type="project" value="UniProtKB-EC"/>
</dbReference>
<evidence type="ECO:0000313" key="19">
    <source>
        <dbReference type="EMBL" id="KAG9454745.1"/>
    </source>
</evidence>
<evidence type="ECO:0000259" key="17">
    <source>
        <dbReference type="Pfam" id="PF04566"/>
    </source>
</evidence>
<dbReference type="GO" id="GO:0003677">
    <property type="term" value="F:DNA binding"/>
    <property type="evidence" value="ECO:0007669"/>
    <property type="project" value="InterPro"/>
</dbReference>
<evidence type="ECO:0000256" key="6">
    <source>
        <dbReference type="ARBA" id="ARBA00022833"/>
    </source>
</evidence>
<feature type="compositionally biased region" description="Acidic residues" evidence="11">
    <location>
        <begin position="49"/>
        <end position="59"/>
    </location>
</feature>
<evidence type="ECO:0000256" key="10">
    <source>
        <dbReference type="RuleBase" id="RU363031"/>
    </source>
</evidence>
<dbReference type="Pfam" id="PF04563">
    <property type="entry name" value="RNA_pol_Rpb2_1"/>
    <property type="match status" value="1"/>
</dbReference>
<evidence type="ECO:0000259" key="14">
    <source>
        <dbReference type="Pfam" id="PF04561"/>
    </source>
</evidence>
<dbReference type="InterPro" id="IPR015712">
    <property type="entry name" value="DNA-dir_RNA_pol_su2"/>
</dbReference>
<keyword evidence="5" id="KW-0479">Metal-binding</keyword>
<dbReference type="InterPro" id="IPR007646">
    <property type="entry name" value="RNA_pol_Rpb2_4"/>
</dbReference>
<evidence type="ECO:0000256" key="11">
    <source>
        <dbReference type="SAM" id="MobiDB-lite"/>
    </source>
</evidence>
<feature type="domain" description="RNA polymerase Rpb2" evidence="17">
    <location>
        <begin position="620"/>
        <end position="681"/>
    </location>
</feature>
<name>A0AAV7F0U4_ARIFI</name>
<dbReference type="GO" id="GO:0006351">
    <property type="term" value="P:DNA-templated transcription"/>
    <property type="evidence" value="ECO:0007669"/>
    <property type="project" value="InterPro"/>
</dbReference>
<dbReference type="GO" id="GO:0032549">
    <property type="term" value="F:ribonucleoside binding"/>
    <property type="evidence" value="ECO:0007669"/>
    <property type="project" value="InterPro"/>
</dbReference>